<gene>
    <name evidence="2" type="ORF">RGQ29_022118</name>
</gene>
<comment type="caution">
    <text evidence="2">The sequence shown here is derived from an EMBL/GenBank/DDBJ whole genome shotgun (WGS) entry which is preliminary data.</text>
</comment>
<dbReference type="AlphaFoldDB" id="A0AAN7F1K2"/>
<reference evidence="2 3" key="1">
    <citation type="journal article" date="2023" name="G3 (Bethesda)">
        <title>A haplotype-resolved chromosome-scale genome for Quercus rubra L. provides insights into the genetics of adaptive traits for red oak species.</title>
        <authorList>
            <person name="Kapoor B."/>
            <person name="Jenkins J."/>
            <person name="Schmutz J."/>
            <person name="Zhebentyayeva T."/>
            <person name="Kuelheim C."/>
            <person name="Coggeshall M."/>
            <person name="Heim C."/>
            <person name="Lasky J.R."/>
            <person name="Leites L."/>
            <person name="Islam-Faridi N."/>
            <person name="Romero-Severson J."/>
            <person name="DeLeo V.L."/>
            <person name="Lucas S.M."/>
            <person name="Lazic D."/>
            <person name="Gailing O."/>
            <person name="Carlson J."/>
            <person name="Staton M."/>
        </authorList>
    </citation>
    <scope>NUCLEOTIDE SEQUENCE [LARGE SCALE GENOMIC DNA]</scope>
    <source>
        <strain evidence="2">Pseudo-F2</strain>
    </source>
</reference>
<dbReference type="PANTHER" id="PTHR23315:SF240">
    <property type="entry name" value="U-BOX DOMAIN-CONTAINING PROTEIN 5"/>
    <property type="match status" value="1"/>
</dbReference>
<dbReference type="SUPFAM" id="SSF48371">
    <property type="entry name" value="ARM repeat"/>
    <property type="match status" value="1"/>
</dbReference>
<keyword evidence="3" id="KW-1185">Reference proteome</keyword>
<evidence type="ECO:0000256" key="1">
    <source>
        <dbReference type="ARBA" id="ARBA00022786"/>
    </source>
</evidence>
<dbReference type="InterPro" id="IPR011989">
    <property type="entry name" value="ARM-like"/>
</dbReference>
<sequence>MSSSSDICSYIVSHSLECIPKLVPFLGDSTLAGKCAFILKNLCSVEEARVSIVETSGCIASVTALLETGSREDQENAVTVLLLLCFQRLQYCQWVMEEGVIPALVDISINGNEKGRASALELLQFLRGIEYAEDRGCSGSDIDASKDTTDLSKEKKSSKTSGFFAKIPMFLKKKK</sequence>
<dbReference type="Proteomes" id="UP001324115">
    <property type="component" value="Unassembled WGS sequence"/>
</dbReference>
<accession>A0AAN7F1K2</accession>
<dbReference type="PANTHER" id="PTHR23315">
    <property type="entry name" value="U BOX DOMAIN-CONTAINING"/>
    <property type="match status" value="1"/>
</dbReference>
<dbReference type="Gene3D" id="1.25.10.10">
    <property type="entry name" value="Leucine-rich Repeat Variant"/>
    <property type="match status" value="1"/>
</dbReference>
<dbReference type="EMBL" id="JAXUIC010000006">
    <property type="protein sequence ID" value="KAK4584248.1"/>
    <property type="molecule type" value="Genomic_DNA"/>
</dbReference>
<organism evidence="2 3">
    <name type="scientific">Quercus rubra</name>
    <name type="common">Northern red oak</name>
    <name type="synonym">Quercus borealis</name>
    <dbReference type="NCBI Taxonomy" id="3512"/>
    <lineage>
        <taxon>Eukaryota</taxon>
        <taxon>Viridiplantae</taxon>
        <taxon>Streptophyta</taxon>
        <taxon>Embryophyta</taxon>
        <taxon>Tracheophyta</taxon>
        <taxon>Spermatophyta</taxon>
        <taxon>Magnoliopsida</taxon>
        <taxon>eudicotyledons</taxon>
        <taxon>Gunneridae</taxon>
        <taxon>Pentapetalae</taxon>
        <taxon>rosids</taxon>
        <taxon>fabids</taxon>
        <taxon>Fagales</taxon>
        <taxon>Fagaceae</taxon>
        <taxon>Quercus</taxon>
    </lineage>
</organism>
<name>A0AAN7F1K2_QUERU</name>
<proteinExistence type="predicted"/>
<evidence type="ECO:0000313" key="2">
    <source>
        <dbReference type="EMBL" id="KAK4584248.1"/>
    </source>
</evidence>
<dbReference type="InterPro" id="IPR016024">
    <property type="entry name" value="ARM-type_fold"/>
</dbReference>
<keyword evidence="1" id="KW-0833">Ubl conjugation pathway</keyword>
<protein>
    <submittedName>
        <fullName evidence="2">Uncharacterized protein</fullName>
    </submittedName>
</protein>
<evidence type="ECO:0000313" key="3">
    <source>
        <dbReference type="Proteomes" id="UP001324115"/>
    </source>
</evidence>